<reference evidence="2" key="1">
    <citation type="submission" date="2017-03" db="EMBL/GenBank/DDBJ databases">
        <authorList>
            <person name="Herbold C."/>
        </authorList>
    </citation>
    <scope>NUCLEOTIDE SEQUENCE [LARGE SCALE GENOMIC DNA]</scope>
</reference>
<dbReference type="EMBL" id="LT841358">
    <property type="protein sequence ID" value="SMH71634.1"/>
    <property type="molecule type" value="Genomic_DNA"/>
</dbReference>
<evidence type="ECO:0000313" key="2">
    <source>
        <dbReference type="Proteomes" id="UP000230607"/>
    </source>
</evidence>
<sequence>MPRKEYKTITVKTEAFQKFVKATRDAKKNDPSMDNSTFLNSLITKYQKNRRLS</sequence>
<keyword evidence="2" id="KW-1185">Reference proteome</keyword>
<name>A0A2H1FFW4_9ARCH</name>
<dbReference type="AlphaFoldDB" id="A0A2H1FFW4"/>
<dbReference type="Proteomes" id="UP000230607">
    <property type="component" value="Chromosome 1"/>
</dbReference>
<dbReference type="RefSeq" id="WP_157927570.1">
    <property type="nucleotide sequence ID" value="NZ_LT841358.1"/>
</dbReference>
<accession>A0A2H1FFW4</accession>
<gene>
    <name evidence="1" type="ORF">NCS_11446</name>
</gene>
<proteinExistence type="predicted"/>
<dbReference type="OrthoDB" id="11544at2157"/>
<organism evidence="1 2">
    <name type="scientific">Candidatus Nitrosotalea okcheonensis</name>
    <dbReference type="NCBI Taxonomy" id="1903276"/>
    <lineage>
        <taxon>Archaea</taxon>
        <taxon>Nitrososphaerota</taxon>
        <taxon>Nitrososphaeria</taxon>
        <taxon>Nitrosotaleales</taxon>
        <taxon>Nitrosotaleaceae</taxon>
        <taxon>Nitrosotalea</taxon>
    </lineage>
</organism>
<evidence type="ECO:0000313" key="1">
    <source>
        <dbReference type="EMBL" id="SMH71634.1"/>
    </source>
</evidence>
<protein>
    <submittedName>
        <fullName evidence="1">Uncharacterized protein</fullName>
    </submittedName>
</protein>